<organism evidence="1 2">
    <name type="scientific">Entomophthora muscae</name>
    <dbReference type="NCBI Taxonomy" id="34485"/>
    <lineage>
        <taxon>Eukaryota</taxon>
        <taxon>Fungi</taxon>
        <taxon>Fungi incertae sedis</taxon>
        <taxon>Zoopagomycota</taxon>
        <taxon>Entomophthoromycotina</taxon>
        <taxon>Entomophthoromycetes</taxon>
        <taxon>Entomophthorales</taxon>
        <taxon>Entomophthoraceae</taxon>
        <taxon>Entomophthora</taxon>
    </lineage>
</organism>
<keyword evidence="2" id="KW-1185">Reference proteome</keyword>
<name>A0ACC2U4D9_9FUNG</name>
<reference evidence="1" key="1">
    <citation type="submission" date="2022-04" db="EMBL/GenBank/DDBJ databases">
        <title>Genome of the entomopathogenic fungus Entomophthora muscae.</title>
        <authorList>
            <person name="Elya C."/>
            <person name="Lovett B.R."/>
            <person name="Lee E."/>
            <person name="Macias A.M."/>
            <person name="Hajek A.E."/>
            <person name="De Bivort B.L."/>
            <person name="Kasson M.T."/>
            <person name="De Fine Licht H.H."/>
            <person name="Stajich J.E."/>
        </authorList>
    </citation>
    <scope>NUCLEOTIDE SEQUENCE</scope>
    <source>
        <strain evidence="1">Berkeley</strain>
    </source>
</reference>
<evidence type="ECO:0000313" key="1">
    <source>
        <dbReference type="EMBL" id="KAJ9081636.1"/>
    </source>
</evidence>
<accession>A0ACC2U4D9</accession>
<comment type="caution">
    <text evidence="1">The sequence shown here is derived from an EMBL/GenBank/DDBJ whole genome shotgun (WGS) entry which is preliminary data.</text>
</comment>
<proteinExistence type="predicted"/>
<protein>
    <submittedName>
        <fullName evidence="1">Uncharacterized protein</fullName>
    </submittedName>
</protein>
<evidence type="ECO:0000313" key="2">
    <source>
        <dbReference type="Proteomes" id="UP001165960"/>
    </source>
</evidence>
<dbReference type="EMBL" id="QTSX02001465">
    <property type="protein sequence ID" value="KAJ9081636.1"/>
    <property type="molecule type" value="Genomic_DNA"/>
</dbReference>
<sequence>MDQGAAYLHFLETEPLQAEAPAKSQSQNTSASWAMVVPKEELLELPNGSRESSSVTNKIQSPKEKMGFRPNLMTTDQNQENKVINLDVSTNERTPTQGAILLLLHPGLLATCPHFPQYFEETLMKNTNVKTAGSTHQPSSNQEEL</sequence>
<gene>
    <name evidence="1" type="ORF">DSO57_1012519</name>
</gene>
<dbReference type="Proteomes" id="UP001165960">
    <property type="component" value="Unassembled WGS sequence"/>
</dbReference>